<organism evidence="1 2">
    <name type="scientific">Candidatus Nomurabacteria bacterium GW2011_GWD2_39_12</name>
    <dbReference type="NCBI Taxonomy" id="1618759"/>
    <lineage>
        <taxon>Bacteria</taxon>
        <taxon>Candidatus Nomuraibacteriota</taxon>
    </lineage>
</organism>
<dbReference type="SUPFAM" id="SSF52833">
    <property type="entry name" value="Thioredoxin-like"/>
    <property type="match status" value="1"/>
</dbReference>
<dbReference type="InterPro" id="IPR036249">
    <property type="entry name" value="Thioredoxin-like_sf"/>
</dbReference>
<dbReference type="Gene3D" id="3.40.30.10">
    <property type="entry name" value="Glutaredoxin"/>
    <property type="match status" value="1"/>
</dbReference>
<dbReference type="EMBL" id="LBWE01000009">
    <property type="protein sequence ID" value="KKR01255.1"/>
    <property type="molecule type" value="Genomic_DNA"/>
</dbReference>
<reference evidence="1 2" key="1">
    <citation type="journal article" date="2015" name="Nature">
        <title>rRNA introns, odd ribosomes, and small enigmatic genomes across a large radiation of phyla.</title>
        <authorList>
            <person name="Brown C.T."/>
            <person name="Hug L.A."/>
            <person name="Thomas B.C."/>
            <person name="Sharon I."/>
            <person name="Castelle C.J."/>
            <person name="Singh A."/>
            <person name="Wilkins M.J."/>
            <person name="Williams K.H."/>
            <person name="Banfield J.F."/>
        </authorList>
    </citation>
    <scope>NUCLEOTIDE SEQUENCE [LARGE SCALE GENOMIC DNA]</scope>
</reference>
<dbReference type="AlphaFoldDB" id="A0A837HMN9"/>
<gene>
    <name evidence="1" type="ORF">UT27_C0009G0029</name>
</gene>
<proteinExistence type="predicted"/>
<protein>
    <submittedName>
        <fullName evidence="1">VKORC1/thioredoxin domain protein</fullName>
    </submittedName>
</protein>
<dbReference type="Proteomes" id="UP000033998">
    <property type="component" value="Unassembled WGS sequence"/>
</dbReference>
<accession>A0A837HMN9</accession>
<dbReference type="PANTHER" id="PTHR34573">
    <property type="entry name" value="VKC DOMAIN-CONTAINING PROTEIN"/>
    <property type="match status" value="1"/>
</dbReference>
<evidence type="ECO:0000313" key="2">
    <source>
        <dbReference type="Proteomes" id="UP000033998"/>
    </source>
</evidence>
<sequence>MENNVKIFLSVICLLILGTIATVLVRSNTPPPGPGKLDSFTQCLKDKGAVFYGAFWCPHCQATKKLFGSSVKFLPYVECSPANGQGQLQVCRDKNIEGYPTWEFADGSRLNGEIPLSQLAEKTSCVLPQ</sequence>
<dbReference type="PANTHER" id="PTHR34573:SF1">
    <property type="entry name" value="VITAMIN K EPOXIDE REDUCTASE DOMAIN-CONTAINING PROTEIN"/>
    <property type="match status" value="1"/>
</dbReference>
<name>A0A837HMN9_9BACT</name>
<evidence type="ECO:0000313" key="1">
    <source>
        <dbReference type="EMBL" id="KKR01255.1"/>
    </source>
</evidence>
<comment type="caution">
    <text evidence="1">The sequence shown here is derived from an EMBL/GenBank/DDBJ whole genome shotgun (WGS) entry which is preliminary data.</text>
</comment>